<gene>
    <name evidence="1" type="ORF">QEH59_08585</name>
</gene>
<dbReference type="EMBL" id="JARXIC010000011">
    <property type="protein sequence ID" value="MDQ8194481.1"/>
    <property type="molecule type" value="Genomic_DNA"/>
</dbReference>
<evidence type="ECO:0000313" key="2">
    <source>
        <dbReference type="Proteomes" id="UP001243717"/>
    </source>
</evidence>
<reference evidence="1 2" key="1">
    <citation type="submission" date="2023-04" db="EMBL/GenBank/DDBJ databases">
        <title>A novel bacteria isolated from coastal sediment.</title>
        <authorList>
            <person name="Liu X.-J."/>
            <person name="Du Z.-J."/>
        </authorList>
    </citation>
    <scope>NUCLEOTIDE SEQUENCE [LARGE SCALE GENOMIC DNA]</scope>
    <source>
        <strain evidence="1 2">SDUM461004</strain>
    </source>
</reference>
<sequence>MEQDDLPLFNHSVEEASQSANKEPMNQRRSFGKYIVYVDESGDHGMVSIDKDYPIFVLAFCIFHKGHYGEKVVPALEALKFKYFGHDQIVLHEHEIRKEKGAFTIFPNRAAKKDFLNDLTKIVEDSNFILASCVIEKLRLSKTTDNPDNLYHIALMHCVLSLYDFLVEKDEHNKLTHIVVEQRGKKEDKELELEFRRICDGQNPLGIQLPFEILFSDKKAMSSGLQLADLVARPVGLHVLRSDQPNRAFDALTEKFYCEGGRPKVGKGYDGWGLKIVPPVKSEGPR</sequence>
<dbReference type="Pfam" id="PF12686">
    <property type="entry name" value="DUF3800"/>
    <property type="match status" value="1"/>
</dbReference>
<dbReference type="Proteomes" id="UP001243717">
    <property type="component" value="Unassembled WGS sequence"/>
</dbReference>
<evidence type="ECO:0000313" key="1">
    <source>
        <dbReference type="EMBL" id="MDQ8194481.1"/>
    </source>
</evidence>
<dbReference type="RefSeq" id="WP_308984956.1">
    <property type="nucleotide sequence ID" value="NZ_JARXIC010000011.1"/>
</dbReference>
<dbReference type="InterPro" id="IPR024524">
    <property type="entry name" value="DUF3800"/>
</dbReference>
<protein>
    <submittedName>
        <fullName evidence="1">DUF3800 domain-containing protein</fullName>
    </submittedName>
</protein>
<keyword evidence="2" id="KW-1185">Reference proteome</keyword>
<proteinExistence type="predicted"/>
<accession>A0ABU1AL58</accession>
<comment type="caution">
    <text evidence="1">The sequence shown here is derived from an EMBL/GenBank/DDBJ whole genome shotgun (WGS) entry which is preliminary data.</text>
</comment>
<name>A0ABU1AL58_9BACT</name>
<organism evidence="1 2">
    <name type="scientific">Thalassobacterium sedimentorum</name>
    <dbReference type="NCBI Taxonomy" id="3041258"/>
    <lineage>
        <taxon>Bacteria</taxon>
        <taxon>Pseudomonadati</taxon>
        <taxon>Verrucomicrobiota</taxon>
        <taxon>Opitutia</taxon>
        <taxon>Puniceicoccales</taxon>
        <taxon>Coraliomargaritaceae</taxon>
        <taxon>Thalassobacterium</taxon>
    </lineage>
</organism>